<proteinExistence type="predicted"/>
<reference evidence="1 2" key="1">
    <citation type="journal article" date="2022" name="DNA Res.">
        <title>Chromosomal-level genome assembly of the orchid tree Bauhinia variegata (Leguminosae; Cercidoideae) supports the allotetraploid origin hypothesis of Bauhinia.</title>
        <authorList>
            <person name="Zhong Y."/>
            <person name="Chen Y."/>
            <person name="Zheng D."/>
            <person name="Pang J."/>
            <person name="Liu Y."/>
            <person name="Luo S."/>
            <person name="Meng S."/>
            <person name="Qian L."/>
            <person name="Wei D."/>
            <person name="Dai S."/>
            <person name="Zhou R."/>
        </authorList>
    </citation>
    <scope>NUCLEOTIDE SEQUENCE [LARGE SCALE GENOMIC DNA]</scope>
    <source>
        <strain evidence="1">BV-YZ2020</strain>
    </source>
</reference>
<evidence type="ECO:0000313" key="1">
    <source>
        <dbReference type="EMBL" id="KAI4332731.1"/>
    </source>
</evidence>
<sequence length="97" mass="11226">MACKNKLIFVSLVLLLPFISRKVDAREWLWNRKLIDGAADGDNTDVIRTENIHHYYNARGHNYRLSSKNNELHRHDCTSIDDCSSDLSSKLEEEGHN</sequence>
<keyword evidence="2" id="KW-1185">Reference proteome</keyword>
<organism evidence="1 2">
    <name type="scientific">Bauhinia variegata</name>
    <name type="common">Purple orchid tree</name>
    <name type="synonym">Phanera variegata</name>
    <dbReference type="NCBI Taxonomy" id="167791"/>
    <lineage>
        <taxon>Eukaryota</taxon>
        <taxon>Viridiplantae</taxon>
        <taxon>Streptophyta</taxon>
        <taxon>Embryophyta</taxon>
        <taxon>Tracheophyta</taxon>
        <taxon>Spermatophyta</taxon>
        <taxon>Magnoliopsida</taxon>
        <taxon>eudicotyledons</taxon>
        <taxon>Gunneridae</taxon>
        <taxon>Pentapetalae</taxon>
        <taxon>rosids</taxon>
        <taxon>fabids</taxon>
        <taxon>Fabales</taxon>
        <taxon>Fabaceae</taxon>
        <taxon>Cercidoideae</taxon>
        <taxon>Cercideae</taxon>
        <taxon>Bauhiniinae</taxon>
        <taxon>Bauhinia</taxon>
    </lineage>
</organism>
<name>A0ACB9NBZ5_BAUVA</name>
<dbReference type="Proteomes" id="UP000828941">
    <property type="component" value="Chromosome 7"/>
</dbReference>
<accession>A0ACB9NBZ5</accession>
<evidence type="ECO:0000313" key="2">
    <source>
        <dbReference type="Proteomes" id="UP000828941"/>
    </source>
</evidence>
<gene>
    <name evidence="1" type="ORF">L6164_017615</name>
</gene>
<comment type="caution">
    <text evidence="1">The sequence shown here is derived from an EMBL/GenBank/DDBJ whole genome shotgun (WGS) entry which is preliminary data.</text>
</comment>
<protein>
    <submittedName>
        <fullName evidence="1">Uncharacterized protein</fullName>
    </submittedName>
</protein>
<dbReference type="EMBL" id="CM039432">
    <property type="protein sequence ID" value="KAI4332731.1"/>
    <property type="molecule type" value="Genomic_DNA"/>
</dbReference>